<evidence type="ECO:0000313" key="4">
    <source>
        <dbReference type="Proteomes" id="UP000008635"/>
    </source>
</evidence>
<gene>
    <name evidence="3" type="ordered locus">Deima_0480</name>
</gene>
<keyword evidence="4" id="KW-1185">Reference proteome</keyword>
<dbReference type="Gene3D" id="3.40.50.300">
    <property type="entry name" value="P-loop containing nucleotide triphosphate hydrolases"/>
    <property type="match status" value="1"/>
</dbReference>
<reference evidence="4" key="2">
    <citation type="submission" date="2011-01" db="EMBL/GenBank/DDBJ databases">
        <title>The complete genome of Deinococcus maricopensis DSM 21211.</title>
        <authorList>
            <consortium name="US DOE Joint Genome Institute (JGI-PGF)"/>
            <person name="Lucas S."/>
            <person name="Copeland A."/>
            <person name="Lapidus A."/>
            <person name="Goodwin L."/>
            <person name="Pitluck S."/>
            <person name="Kyrpides N."/>
            <person name="Mavromatis K."/>
            <person name="Pagani I."/>
            <person name="Ivanova N."/>
            <person name="Ovchinnikova G."/>
            <person name="Zeytun A."/>
            <person name="Detter J.C."/>
            <person name="Han C."/>
            <person name="Land M."/>
            <person name="Hauser L."/>
            <person name="Markowitz V."/>
            <person name="Cheng J.-F."/>
            <person name="Hugenholtz P."/>
            <person name="Woyke T."/>
            <person name="Wu D."/>
            <person name="Pukall R."/>
            <person name="Gehrich-Schroeter G."/>
            <person name="Brambilla E."/>
            <person name="Klenk H.-P."/>
            <person name="Eisen J.A."/>
        </authorList>
    </citation>
    <scope>NUCLEOTIDE SEQUENCE [LARGE SCALE GENOMIC DNA]</scope>
    <source>
        <strain evidence="4">DSM 21211 / LMG 22137 / NRRL B-23946 / LB-34</strain>
    </source>
</reference>
<dbReference type="Proteomes" id="UP000008635">
    <property type="component" value="Chromosome"/>
</dbReference>
<dbReference type="PANTHER" id="PTHR43581:SF2">
    <property type="entry name" value="EXCINUCLEASE ATPASE SUBUNIT"/>
    <property type="match status" value="1"/>
</dbReference>
<accession>E8U501</accession>
<dbReference type="KEGG" id="dmr:Deima_0480"/>
<evidence type="ECO:0000259" key="1">
    <source>
        <dbReference type="Pfam" id="PF13175"/>
    </source>
</evidence>
<protein>
    <recommendedName>
        <fullName evidence="5">AAA domain-containing protein</fullName>
    </recommendedName>
</protein>
<dbReference type="eggNOG" id="COG4938">
    <property type="taxonomic scope" value="Bacteria"/>
</dbReference>
<dbReference type="OrthoDB" id="308933at2"/>
<dbReference type="Pfam" id="PF13304">
    <property type="entry name" value="AAA_21"/>
    <property type="match status" value="1"/>
</dbReference>
<dbReference type="InterPro" id="IPR041685">
    <property type="entry name" value="AAA_GajA/Old/RecF-like"/>
</dbReference>
<dbReference type="Pfam" id="PF13175">
    <property type="entry name" value="AAA_15"/>
    <property type="match status" value="1"/>
</dbReference>
<dbReference type="InterPro" id="IPR051396">
    <property type="entry name" value="Bact_Antivir_Def_Nuclease"/>
</dbReference>
<name>E8U501_DEIML</name>
<evidence type="ECO:0008006" key="5">
    <source>
        <dbReference type="Google" id="ProtNLM"/>
    </source>
</evidence>
<dbReference type="RefSeq" id="WP_013555645.1">
    <property type="nucleotide sequence ID" value="NC_014958.1"/>
</dbReference>
<dbReference type="GO" id="GO:0005524">
    <property type="term" value="F:ATP binding"/>
    <property type="evidence" value="ECO:0007669"/>
    <property type="project" value="InterPro"/>
</dbReference>
<dbReference type="InterPro" id="IPR003959">
    <property type="entry name" value="ATPase_AAA_core"/>
</dbReference>
<dbReference type="InterPro" id="IPR027417">
    <property type="entry name" value="P-loop_NTPase"/>
</dbReference>
<dbReference type="EMBL" id="CP002454">
    <property type="protein sequence ID" value="ADV66140.1"/>
    <property type="molecule type" value="Genomic_DNA"/>
</dbReference>
<organism evidence="3 4">
    <name type="scientific">Deinococcus maricopensis (strain DSM 21211 / LMG 22137 / NRRL B-23946 / LB-34)</name>
    <dbReference type="NCBI Taxonomy" id="709986"/>
    <lineage>
        <taxon>Bacteria</taxon>
        <taxon>Thermotogati</taxon>
        <taxon>Deinococcota</taxon>
        <taxon>Deinococci</taxon>
        <taxon>Deinococcales</taxon>
        <taxon>Deinococcaceae</taxon>
        <taxon>Deinococcus</taxon>
    </lineage>
</organism>
<dbReference type="AlphaFoldDB" id="E8U501"/>
<sequence length="517" mass="58975">MRSIRLKNLRSLKDTGTIEIKPITLLLGENSSGKSTFLRVFPMLKQSTEAKTKGPLLWYGRYVDFGSYTEAIGRYANGENIELEFGVTAPSMLPYGTYRMRQIYPQAFPVKVSIRLEGSSDGATTYTRSCSLNLFGHTITIGFDENQKVMSFLVNSSDFTRFTQKWIVGNQRLGSGSNIIPVPIDLSRAGNRPIEYDMYYNSLFYILSGVLRTDLHSDVSSEQLYRIIHSLKIGQDEEMLSALRDSNPSLKRWSNKVNGWTIDNPKFRAIRDLYLGIIASSLLSACNQQINIYTRNTKYIAPLRATAERYYRFQDLATDEMDFQGRNLFLILQNMTRNEREDFSSWTLDAFGFSVRAVQTGGHTAIKIREKDSTHETSIADMGFGFSQVLPILVQLWFAASSKPSQRTNFPITFAIEQPELHLHPRMQARLADILYITIKKARESKVNLRLIVETHSETIINRLGLRVAQKEIDESDLSVVIFEKRFSQEYASTSVVRYDKNGLMSDWPLGFFEAEA</sequence>
<feature type="domain" description="Endonuclease GajA/Old nuclease/RecF-like AAA" evidence="1">
    <location>
        <begin position="2"/>
        <end position="48"/>
    </location>
</feature>
<dbReference type="HOGENOM" id="CLU_032548_1_1_0"/>
<dbReference type="eggNOG" id="COG4637">
    <property type="taxonomic scope" value="Bacteria"/>
</dbReference>
<reference evidence="3 4" key="1">
    <citation type="journal article" date="2011" name="Stand. Genomic Sci.">
        <title>Complete genome sequence of Deinococcus maricopensis type strain (LB-34).</title>
        <authorList>
            <person name="Pukall R."/>
            <person name="Zeytun A."/>
            <person name="Lucas S."/>
            <person name="Lapidus A."/>
            <person name="Hammon N."/>
            <person name="Deshpande S."/>
            <person name="Nolan M."/>
            <person name="Cheng J.F."/>
            <person name="Pitluck S."/>
            <person name="Liolios K."/>
            <person name="Pagani I."/>
            <person name="Mikhailova N."/>
            <person name="Ivanova N."/>
            <person name="Mavromatis K."/>
            <person name="Pati A."/>
            <person name="Tapia R."/>
            <person name="Han C."/>
            <person name="Goodwin L."/>
            <person name="Chen A."/>
            <person name="Palaniappan K."/>
            <person name="Land M."/>
            <person name="Hauser L."/>
            <person name="Chang Y.J."/>
            <person name="Jeffries C.D."/>
            <person name="Brambilla E.M."/>
            <person name="Rohde M."/>
            <person name="Goker M."/>
            <person name="Detter J.C."/>
            <person name="Woyke T."/>
            <person name="Bristow J."/>
            <person name="Eisen J.A."/>
            <person name="Markowitz V."/>
            <person name="Hugenholtz P."/>
            <person name="Kyrpides N.C."/>
            <person name="Klenk H.P."/>
        </authorList>
    </citation>
    <scope>NUCLEOTIDE SEQUENCE [LARGE SCALE GENOMIC DNA]</scope>
    <source>
        <strain evidence="4">DSM 21211 / LMG 22137 / NRRL B-23946 / LB-34</strain>
    </source>
</reference>
<dbReference type="STRING" id="709986.Deima_0480"/>
<feature type="domain" description="ATPase AAA-type core" evidence="2">
    <location>
        <begin position="290"/>
        <end position="461"/>
    </location>
</feature>
<evidence type="ECO:0000313" key="3">
    <source>
        <dbReference type="EMBL" id="ADV66140.1"/>
    </source>
</evidence>
<dbReference type="SUPFAM" id="SSF52540">
    <property type="entry name" value="P-loop containing nucleoside triphosphate hydrolases"/>
    <property type="match status" value="1"/>
</dbReference>
<evidence type="ECO:0000259" key="2">
    <source>
        <dbReference type="Pfam" id="PF13304"/>
    </source>
</evidence>
<proteinExistence type="predicted"/>
<dbReference type="GO" id="GO:0016887">
    <property type="term" value="F:ATP hydrolysis activity"/>
    <property type="evidence" value="ECO:0007669"/>
    <property type="project" value="InterPro"/>
</dbReference>
<dbReference type="PANTHER" id="PTHR43581">
    <property type="entry name" value="ATP/GTP PHOSPHATASE"/>
    <property type="match status" value="1"/>
</dbReference>